<feature type="transmembrane region" description="Helical" evidence="1">
    <location>
        <begin position="6"/>
        <end position="23"/>
    </location>
</feature>
<accession>A0ABY8G0V3</accession>
<evidence type="ECO:0000313" key="3">
    <source>
        <dbReference type="Proteomes" id="UP001215827"/>
    </source>
</evidence>
<reference evidence="2 3" key="1">
    <citation type="submission" date="2023-03" db="EMBL/GenBank/DDBJ databases">
        <title>Altererythrobacter sp. CAU 1644 isolated from sand.</title>
        <authorList>
            <person name="Kim W."/>
        </authorList>
    </citation>
    <scope>NUCLEOTIDE SEQUENCE [LARGE SCALE GENOMIC DNA]</scope>
    <source>
        <strain evidence="2 3">CAU 1644</strain>
    </source>
</reference>
<keyword evidence="1" id="KW-0812">Transmembrane</keyword>
<evidence type="ECO:0000313" key="2">
    <source>
        <dbReference type="EMBL" id="WFL77914.1"/>
    </source>
</evidence>
<evidence type="ECO:0000256" key="1">
    <source>
        <dbReference type="SAM" id="Phobius"/>
    </source>
</evidence>
<keyword evidence="3" id="KW-1185">Reference proteome</keyword>
<proteinExistence type="predicted"/>
<keyword evidence="1" id="KW-1133">Transmembrane helix</keyword>
<name>A0ABY8G0V3_9SPHN</name>
<feature type="transmembrane region" description="Helical" evidence="1">
    <location>
        <begin position="32"/>
        <end position="51"/>
    </location>
</feature>
<dbReference type="Proteomes" id="UP001215827">
    <property type="component" value="Chromosome"/>
</dbReference>
<sequence length="66" mass="7150">MNLILSIMMLAALALLIGAFFLWRRTGEAKRPLLMVLLSVIALVNVAIWTLPDASGESPLAKVEAD</sequence>
<dbReference type="RefSeq" id="WP_278016605.1">
    <property type="nucleotide sequence ID" value="NZ_CP121106.1"/>
</dbReference>
<protein>
    <submittedName>
        <fullName evidence="2">Uncharacterized protein</fullName>
    </submittedName>
</protein>
<organism evidence="2 3">
    <name type="scientific">Altererythrobacter arenosus</name>
    <dbReference type="NCBI Taxonomy" id="3032592"/>
    <lineage>
        <taxon>Bacteria</taxon>
        <taxon>Pseudomonadati</taxon>
        <taxon>Pseudomonadota</taxon>
        <taxon>Alphaproteobacteria</taxon>
        <taxon>Sphingomonadales</taxon>
        <taxon>Erythrobacteraceae</taxon>
        <taxon>Altererythrobacter</taxon>
    </lineage>
</organism>
<dbReference type="EMBL" id="CP121106">
    <property type="protein sequence ID" value="WFL77914.1"/>
    <property type="molecule type" value="Genomic_DNA"/>
</dbReference>
<keyword evidence="1" id="KW-0472">Membrane</keyword>
<gene>
    <name evidence="2" type="ORF">P7228_02270</name>
</gene>